<accession>A0ABY6Z7F4</accession>
<sequence>MLKNCRTCHSLFTSSKYDICPSCVEAEKQLVVEIKTYIKKHRQATTLEIARDVGVDVTTLLAMVRDGRLKMMG</sequence>
<proteinExistence type="predicted"/>
<evidence type="ECO:0000313" key="1">
    <source>
        <dbReference type="EMBL" id="WAH38680.1"/>
    </source>
</evidence>
<evidence type="ECO:0008006" key="3">
    <source>
        <dbReference type="Google" id="ProtNLM"/>
    </source>
</evidence>
<dbReference type="Proteomes" id="UP001164803">
    <property type="component" value="Chromosome"/>
</dbReference>
<dbReference type="EMBL" id="CP104064">
    <property type="protein sequence ID" value="WAH38680.1"/>
    <property type="molecule type" value="Genomic_DNA"/>
</dbReference>
<organism evidence="1 2">
    <name type="scientific">Alicyclobacillus dauci</name>
    <dbReference type="NCBI Taxonomy" id="1475485"/>
    <lineage>
        <taxon>Bacteria</taxon>
        <taxon>Bacillati</taxon>
        <taxon>Bacillota</taxon>
        <taxon>Bacilli</taxon>
        <taxon>Bacillales</taxon>
        <taxon>Alicyclobacillaceae</taxon>
        <taxon>Alicyclobacillus</taxon>
    </lineage>
</organism>
<keyword evidence="2" id="KW-1185">Reference proteome</keyword>
<protein>
    <recommendedName>
        <fullName evidence="3">Flagellar operon protein TIGR03826</fullName>
    </recommendedName>
</protein>
<dbReference type="RefSeq" id="WP_268046266.1">
    <property type="nucleotide sequence ID" value="NZ_CP104064.1"/>
</dbReference>
<evidence type="ECO:0000313" key="2">
    <source>
        <dbReference type="Proteomes" id="UP001164803"/>
    </source>
</evidence>
<name>A0ABY6Z7F4_9BACL</name>
<gene>
    <name evidence="1" type="ORF">NZD86_09450</name>
</gene>
<reference evidence="1" key="1">
    <citation type="submission" date="2022-08" db="EMBL/GenBank/DDBJ databases">
        <title>Alicyclobacillus dauci DSM2870, complete genome.</title>
        <authorList>
            <person name="Wang Q."/>
            <person name="Cai R."/>
            <person name="Wang Z."/>
        </authorList>
    </citation>
    <scope>NUCLEOTIDE SEQUENCE</scope>
    <source>
        <strain evidence="1">DSM 28700</strain>
    </source>
</reference>